<dbReference type="GO" id="GO:0003676">
    <property type="term" value="F:nucleic acid binding"/>
    <property type="evidence" value="ECO:0007669"/>
    <property type="project" value="InterPro"/>
</dbReference>
<dbReference type="OrthoDB" id="1626798at2759"/>
<dbReference type="Gene3D" id="4.10.60.10">
    <property type="entry name" value="Zinc finger, CCHC-type"/>
    <property type="match status" value="1"/>
</dbReference>
<keyword evidence="5" id="KW-1185">Reference proteome</keyword>
<protein>
    <submittedName>
        <fullName evidence="4">Zinc finger, CCHC-type</fullName>
    </submittedName>
</protein>
<evidence type="ECO:0000313" key="5">
    <source>
        <dbReference type="Proteomes" id="UP000237000"/>
    </source>
</evidence>
<dbReference type="Proteomes" id="UP000237000">
    <property type="component" value="Unassembled WGS sequence"/>
</dbReference>
<dbReference type="EMBL" id="JXTC01001512">
    <property type="protein sequence ID" value="PON31258.1"/>
    <property type="molecule type" value="Genomic_DNA"/>
</dbReference>
<dbReference type="InParanoid" id="A0A2P5A3Y6"/>
<evidence type="ECO:0000313" key="4">
    <source>
        <dbReference type="EMBL" id="PON31258.1"/>
    </source>
</evidence>
<dbReference type="STRING" id="63057.A0A2P5A3Y6"/>
<dbReference type="GO" id="GO:0008270">
    <property type="term" value="F:zinc ion binding"/>
    <property type="evidence" value="ECO:0007669"/>
    <property type="project" value="UniProtKB-KW"/>
</dbReference>
<keyword evidence="1" id="KW-0863">Zinc-finger</keyword>
<comment type="caution">
    <text evidence="4">The sequence shown here is derived from an EMBL/GenBank/DDBJ whole genome shotgun (WGS) entry which is preliminary data.</text>
</comment>
<dbReference type="Pfam" id="PF22936">
    <property type="entry name" value="Pol_BBD"/>
    <property type="match status" value="1"/>
</dbReference>
<sequence length="137" mass="15645">AQKNDSRGGRPKQNRRFEWKCYNCGKKGHIAKNCWSKKKAEESNATTSRDERKSNDEWDVEASLAIEEEELALTATVPEQINYDNDWIVDSGCSNYMTGDKEKLYNMTEYKGGRVIVTANNSRLLIAHIGKMVIVPR</sequence>
<dbReference type="AlphaFoldDB" id="A0A2P5A3Y6"/>
<dbReference type="InterPro" id="IPR036875">
    <property type="entry name" value="Znf_CCHC_sf"/>
</dbReference>
<dbReference type="Pfam" id="PF00098">
    <property type="entry name" value="zf-CCHC"/>
    <property type="match status" value="1"/>
</dbReference>
<keyword evidence="1" id="KW-0862">Zinc</keyword>
<gene>
    <name evidence="4" type="ORF">TorRG33x02_358300</name>
</gene>
<feature type="non-terminal residue" evidence="4">
    <location>
        <position position="1"/>
    </location>
</feature>
<dbReference type="SUPFAM" id="SSF57756">
    <property type="entry name" value="Retrovirus zinc finger-like domains"/>
    <property type="match status" value="1"/>
</dbReference>
<feature type="domain" description="CCHC-type" evidence="3">
    <location>
        <begin position="20"/>
        <end position="34"/>
    </location>
</feature>
<feature type="compositionally biased region" description="Basic and acidic residues" evidence="2">
    <location>
        <begin position="38"/>
        <end position="56"/>
    </location>
</feature>
<name>A0A2P5A3Y6_TREOI</name>
<dbReference type="InterPro" id="IPR054722">
    <property type="entry name" value="PolX-like_BBD"/>
</dbReference>
<dbReference type="PROSITE" id="PS50158">
    <property type="entry name" value="ZF_CCHC"/>
    <property type="match status" value="1"/>
</dbReference>
<feature type="region of interest" description="Disordered" evidence="2">
    <location>
        <begin position="37"/>
        <end position="57"/>
    </location>
</feature>
<dbReference type="SMART" id="SM00343">
    <property type="entry name" value="ZnF_C2HC"/>
    <property type="match status" value="1"/>
</dbReference>
<dbReference type="InterPro" id="IPR001878">
    <property type="entry name" value="Znf_CCHC"/>
</dbReference>
<keyword evidence="1" id="KW-0479">Metal-binding</keyword>
<proteinExistence type="predicted"/>
<evidence type="ECO:0000256" key="1">
    <source>
        <dbReference type="PROSITE-ProRule" id="PRU00047"/>
    </source>
</evidence>
<evidence type="ECO:0000256" key="2">
    <source>
        <dbReference type="SAM" id="MobiDB-lite"/>
    </source>
</evidence>
<reference evidence="5" key="1">
    <citation type="submission" date="2016-06" db="EMBL/GenBank/DDBJ databases">
        <title>Parallel loss of symbiosis genes in relatives of nitrogen-fixing non-legume Parasponia.</title>
        <authorList>
            <person name="Van Velzen R."/>
            <person name="Holmer R."/>
            <person name="Bu F."/>
            <person name="Rutten L."/>
            <person name="Van Zeijl A."/>
            <person name="Liu W."/>
            <person name="Santuari L."/>
            <person name="Cao Q."/>
            <person name="Sharma T."/>
            <person name="Shen D."/>
            <person name="Roswanjaya Y."/>
            <person name="Wardhani T."/>
            <person name="Kalhor M.S."/>
            <person name="Jansen J."/>
            <person name="Van den Hoogen J."/>
            <person name="Gungor B."/>
            <person name="Hartog M."/>
            <person name="Hontelez J."/>
            <person name="Verver J."/>
            <person name="Yang W.-C."/>
            <person name="Schijlen E."/>
            <person name="Repin R."/>
            <person name="Schilthuizen M."/>
            <person name="Schranz E."/>
            <person name="Heidstra R."/>
            <person name="Miyata K."/>
            <person name="Fedorova E."/>
            <person name="Kohlen W."/>
            <person name="Bisseling T."/>
            <person name="Smit S."/>
            <person name="Geurts R."/>
        </authorList>
    </citation>
    <scope>NUCLEOTIDE SEQUENCE [LARGE SCALE GENOMIC DNA]</scope>
    <source>
        <strain evidence="5">cv. RG33-2</strain>
    </source>
</reference>
<accession>A0A2P5A3Y6</accession>
<organism evidence="4 5">
    <name type="scientific">Trema orientale</name>
    <name type="common">Charcoal tree</name>
    <name type="synonym">Celtis orientalis</name>
    <dbReference type="NCBI Taxonomy" id="63057"/>
    <lineage>
        <taxon>Eukaryota</taxon>
        <taxon>Viridiplantae</taxon>
        <taxon>Streptophyta</taxon>
        <taxon>Embryophyta</taxon>
        <taxon>Tracheophyta</taxon>
        <taxon>Spermatophyta</taxon>
        <taxon>Magnoliopsida</taxon>
        <taxon>eudicotyledons</taxon>
        <taxon>Gunneridae</taxon>
        <taxon>Pentapetalae</taxon>
        <taxon>rosids</taxon>
        <taxon>fabids</taxon>
        <taxon>Rosales</taxon>
        <taxon>Cannabaceae</taxon>
        <taxon>Trema</taxon>
    </lineage>
</organism>
<evidence type="ECO:0000259" key="3">
    <source>
        <dbReference type="PROSITE" id="PS50158"/>
    </source>
</evidence>